<evidence type="ECO:0000256" key="10">
    <source>
        <dbReference type="HAMAP-Rule" id="MF_00321"/>
    </source>
</evidence>
<accession>A0A3Q9HQJ9</accession>
<protein>
    <recommendedName>
        <fullName evidence="10">Probable GTP-binding protein EngB</fullName>
    </recommendedName>
</protein>
<dbReference type="HAMAP" id="MF_00321">
    <property type="entry name" value="GTPase_EngB"/>
    <property type="match status" value="1"/>
</dbReference>
<feature type="domain" description="EngB-type G" evidence="11">
    <location>
        <begin position="22"/>
        <end position="193"/>
    </location>
</feature>
<dbReference type="InterPro" id="IPR005225">
    <property type="entry name" value="Small_GTP-bd"/>
</dbReference>
<comment type="cofactor">
    <cofactor evidence="1">
        <name>Mg(2+)</name>
        <dbReference type="ChEBI" id="CHEBI:18420"/>
    </cofactor>
</comment>
<evidence type="ECO:0000256" key="3">
    <source>
        <dbReference type="ARBA" id="ARBA00022618"/>
    </source>
</evidence>
<evidence type="ECO:0000256" key="5">
    <source>
        <dbReference type="ARBA" id="ARBA00022741"/>
    </source>
</evidence>
<dbReference type="InterPro" id="IPR019987">
    <property type="entry name" value="GTP-bd_ribosome_bio_YsxC"/>
</dbReference>
<keyword evidence="4" id="KW-0479">Metal-binding</keyword>
<keyword evidence="13" id="KW-1185">Reference proteome</keyword>
<evidence type="ECO:0000256" key="2">
    <source>
        <dbReference type="ARBA" id="ARBA00009638"/>
    </source>
</evidence>
<proteinExistence type="inferred from homology"/>
<dbReference type="Proteomes" id="UP000267250">
    <property type="component" value="Chromosome"/>
</dbReference>
<gene>
    <name evidence="10" type="primary">engB</name>
    <name evidence="12" type="ORF">BBF96_08260</name>
</gene>
<evidence type="ECO:0000259" key="11">
    <source>
        <dbReference type="PROSITE" id="PS51706"/>
    </source>
</evidence>
<reference evidence="12 13" key="1">
    <citation type="submission" date="2016-07" db="EMBL/GenBank/DDBJ databases">
        <title>Genome and transcriptome analysis of iron-reducing fermentative bacteria Anoxybacter fermentans.</title>
        <authorList>
            <person name="Zeng X."/>
            <person name="Shao Z."/>
        </authorList>
    </citation>
    <scope>NUCLEOTIDE SEQUENCE [LARGE SCALE GENOMIC DNA]</scope>
    <source>
        <strain evidence="12 13">DY22613</strain>
    </source>
</reference>
<keyword evidence="9 10" id="KW-0131">Cell cycle</keyword>
<dbReference type="OrthoDB" id="9804921at2"/>
<dbReference type="InterPro" id="IPR027417">
    <property type="entry name" value="P-loop_NTPase"/>
</dbReference>
<dbReference type="InterPro" id="IPR006073">
    <property type="entry name" value="GTP-bd"/>
</dbReference>
<dbReference type="Pfam" id="PF01926">
    <property type="entry name" value="MMR_HSR1"/>
    <property type="match status" value="1"/>
</dbReference>
<name>A0A3Q9HQJ9_9FIRM</name>
<dbReference type="NCBIfam" id="TIGR03598">
    <property type="entry name" value="GTPase_YsxC"/>
    <property type="match status" value="1"/>
</dbReference>
<evidence type="ECO:0000256" key="1">
    <source>
        <dbReference type="ARBA" id="ARBA00001946"/>
    </source>
</evidence>
<evidence type="ECO:0000313" key="12">
    <source>
        <dbReference type="EMBL" id="AZR73376.1"/>
    </source>
</evidence>
<dbReference type="PANTHER" id="PTHR11649:SF13">
    <property type="entry name" value="ENGB-TYPE G DOMAIN-CONTAINING PROTEIN"/>
    <property type="match status" value="1"/>
</dbReference>
<dbReference type="CDD" id="cd01876">
    <property type="entry name" value="YihA_EngB"/>
    <property type="match status" value="1"/>
</dbReference>
<dbReference type="PROSITE" id="PS51706">
    <property type="entry name" value="G_ENGB"/>
    <property type="match status" value="1"/>
</dbReference>
<organism evidence="12 13">
    <name type="scientific">Anoxybacter fermentans</name>
    <dbReference type="NCBI Taxonomy" id="1323375"/>
    <lineage>
        <taxon>Bacteria</taxon>
        <taxon>Bacillati</taxon>
        <taxon>Bacillota</taxon>
        <taxon>Clostridia</taxon>
        <taxon>Halanaerobiales</taxon>
        <taxon>Anoxybacter</taxon>
    </lineage>
</organism>
<keyword evidence="3 10" id="KW-0132">Cell division</keyword>
<dbReference type="EMBL" id="CP016379">
    <property type="protein sequence ID" value="AZR73376.1"/>
    <property type="molecule type" value="Genomic_DNA"/>
</dbReference>
<dbReference type="PRINTS" id="PR00449">
    <property type="entry name" value="RASTRNSFRMNG"/>
</dbReference>
<dbReference type="RefSeq" id="WP_127016712.1">
    <property type="nucleotide sequence ID" value="NZ_CP016379.1"/>
</dbReference>
<comment type="similarity">
    <text evidence="2 10">Belongs to the TRAFAC class TrmE-Era-EngA-EngB-Septin-like GTPase superfamily. EngB GTPase family.</text>
</comment>
<evidence type="ECO:0000256" key="9">
    <source>
        <dbReference type="ARBA" id="ARBA00023306"/>
    </source>
</evidence>
<evidence type="ECO:0000313" key="13">
    <source>
        <dbReference type="Proteomes" id="UP000267250"/>
    </source>
</evidence>
<dbReference type="GO" id="GO:0046872">
    <property type="term" value="F:metal ion binding"/>
    <property type="evidence" value="ECO:0007669"/>
    <property type="project" value="UniProtKB-KW"/>
</dbReference>
<evidence type="ECO:0000256" key="6">
    <source>
        <dbReference type="ARBA" id="ARBA00022842"/>
    </source>
</evidence>
<keyword evidence="7 10" id="KW-0342">GTP-binding</keyword>
<comment type="function">
    <text evidence="10">Necessary for normal cell division and for the maintenance of normal septation.</text>
</comment>
<dbReference type="InterPro" id="IPR030393">
    <property type="entry name" value="G_ENGB_dom"/>
</dbReference>
<dbReference type="AlphaFoldDB" id="A0A3Q9HQJ9"/>
<dbReference type="GO" id="GO:0005829">
    <property type="term" value="C:cytosol"/>
    <property type="evidence" value="ECO:0007669"/>
    <property type="project" value="TreeGrafter"/>
</dbReference>
<dbReference type="FunFam" id="3.40.50.300:FF:000098">
    <property type="entry name" value="Probable GTP-binding protein EngB"/>
    <property type="match status" value="1"/>
</dbReference>
<dbReference type="NCBIfam" id="TIGR00231">
    <property type="entry name" value="small_GTP"/>
    <property type="match status" value="1"/>
</dbReference>
<evidence type="ECO:0000256" key="7">
    <source>
        <dbReference type="ARBA" id="ARBA00023134"/>
    </source>
</evidence>
<sequence>MKIHNPEFVCSAVIEKNYPKHQLKEIALVGRSNVGKSSLINKLINRKKLARTSSQPGRTQTINFYKMDDYFYFVDLPGYGFAKVPLEVKKKWGEMIEHYLYNRSNLSAVIQLVDARHKPTEDDQMMYNWLKEMKIPALVVATKADKVSRGKRKPAKDLIFKTLNLPENQPFTFFSAQTGEGKDEVWKFIKEYI</sequence>
<dbReference type="KEGG" id="aft:BBF96_08260"/>
<dbReference type="SUPFAM" id="SSF52540">
    <property type="entry name" value="P-loop containing nucleoside triphosphate hydrolases"/>
    <property type="match status" value="1"/>
</dbReference>
<dbReference type="GO" id="GO:0000917">
    <property type="term" value="P:division septum assembly"/>
    <property type="evidence" value="ECO:0007669"/>
    <property type="project" value="UniProtKB-KW"/>
</dbReference>
<keyword evidence="8 10" id="KW-0717">Septation</keyword>
<keyword evidence="5 10" id="KW-0547">Nucleotide-binding</keyword>
<dbReference type="GO" id="GO:0005525">
    <property type="term" value="F:GTP binding"/>
    <property type="evidence" value="ECO:0007669"/>
    <property type="project" value="UniProtKB-UniRule"/>
</dbReference>
<evidence type="ECO:0000256" key="8">
    <source>
        <dbReference type="ARBA" id="ARBA00023210"/>
    </source>
</evidence>
<evidence type="ECO:0000256" key="4">
    <source>
        <dbReference type="ARBA" id="ARBA00022723"/>
    </source>
</evidence>
<keyword evidence="6" id="KW-0460">Magnesium</keyword>
<dbReference type="PANTHER" id="PTHR11649">
    <property type="entry name" value="MSS1/TRME-RELATED GTP-BINDING PROTEIN"/>
    <property type="match status" value="1"/>
</dbReference>
<dbReference type="Gene3D" id="3.40.50.300">
    <property type="entry name" value="P-loop containing nucleotide triphosphate hydrolases"/>
    <property type="match status" value="1"/>
</dbReference>